<protein>
    <recommendedName>
        <fullName evidence="4">DUF2834 domain-containing protein</fullName>
    </recommendedName>
</protein>
<evidence type="ECO:0000313" key="3">
    <source>
        <dbReference type="Proteomes" id="UP000244248"/>
    </source>
</evidence>
<keyword evidence="1" id="KW-0472">Membrane</keyword>
<proteinExistence type="predicted"/>
<evidence type="ECO:0000313" key="2">
    <source>
        <dbReference type="EMBL" id="PTU30353.1"/>
    </source>
</evidence>
<accession>A0A2T5MCQ7</accession>
<keyword evidence="3" id="KW-1185">Reference proteome</keyword>
<comment type="caution">
    <text evidence="2">The sequence shown here is derived from an EMBL/GenBank/DDBJ whole genome shotgun (WGS) entry which is preliminary data.</text>
</comment>
<feature type="transmembrane region" description="Helical" evidence="1">
    <location>
        <begin position="43"/>
        <end position="64"/>
    </location>
</feature>
<dbReference type="OrthoDB" id="7064004at2"/>
<evidence type="ECO:0000256" key="1">
    <source>
        <dbReference type="SAM" id="Phobius"/>
    </source>
</evidence>
<gene>
    <name evidence="2" type="ORF">CJD38_15530</name>
</gene>
<reference evidence="2 3" key="1">
    <citation type="submission" date="2018-04" db="EMBL/GenBank/DDBJ databases">
        <title>Novel species isolated from glacier.</title>
        <authorList>
            <person name="Liu Q."/>
            <person name="Xin Y.-H."/>
        </authorList>
    </citation>
    <scope>NUCLEOTIDE SEQUENCE [LARGE SCALE GENOMIC DNA]</scope>
    <source>
        <strain evidence="2 3">GT1R17</strain>
    </source>
</reference>
<evidence type="ECO:0008006" key="4">
    <source>
        <dbReference type="Google" id="ProtNLM"/>
    </source>
</evidence>
<dbReference type="Proteomes" id="UP000244248">
    <property type="component" value="Unassembled WGS sequence"/>
</dbReference>
<dbReference type="AlphaFoldDB" id="A0A2T5MCQ7"/>
<dbReference type="Pfam" id="PF11196">
    <property type="entry name" value="DUF2834"/>
    <property type="match status" value="1"/>
</dbReference>
<dbReference type="EMBL" id="QANS01000006">
    <property type="protein sequence ID" value="PTU30353.1"/>
    <property type="molecule type" value="Genomic_DNA"/>
</dbReference>
<sequence>MPFTGLELFYMAIGLLSVALIYVCNAHLYRSAGASVGTSGLEVIYYVIALAALVIGWYFNFAYFREYAAEIGWWHWTKLLFVNPASASGGQDLIIANLILFPMWTIIEGRRSGLRHSWMYFVMSLLTSYAFGIALFLAMHDRQLRWNKANSGAIS</sequence>
<name>A0A2T5MCQ7_9GAMM</name>
<feature type="transmembrane region" description="Helical" evidence="1">
    <location>
        <begin position="7"/>
        <end position="28"/>
    </location>
</feature>
<dbReference type="RefSeq" id="WP_107941298.1">
    <property type="nucleotide sequence ID" value="NZ_QANS01000006.1"/>
</dbReference>
<dbReference type="InterPro" id="IPR021362">
    <property type="entry name" value="DUF2834"/>
</dbReference>
<organism evidence="2 3">
    <name type="scientific">Stenotrophobium rhamnosiphilum</name>
    <dbReference type="NCBI Taxonomy" id="2029166"/>
    <lineage>
        <taxon>Bacteria</taxon>
        <taxon>Pseudomonadati</taxon>
        <taxon>Pseudomonadota</taxon>
        <taxon>Gammaproteobacteria</taxon>
        <taxon>Nevskiales</taxon>
        <taxon>Nevskiaceae</taxon>
        <taxon>Stenotrophobium</taxon>
    </lineage>
</organism>
<feature type="transmembrane region" description="Helical" evidence="1">
    <location>
        <begin position="118"/>
        <end position="138"/>
    </location>
</feature>
<keyword evidence="1" id="KW-0812">Transmembrane</keyword>
<feature type="transmembrane region" description="Helical" evidence="1">
    <location>
        <begin position="85"/>
        <end position="106"/>
    </location>
</feature>
<keyword evidence="1" id="KW-1133">Transmembrane helix</keyword>